<dbReference type="AlphaFoldDB" id="A0A9D5CYR1"/>
<comment type="caution">
    <text evidence="2">The sequence shown here is derived from an EMBL/GenBank/DDBJ whole genome shotgun (WGS) entry which is preliminary data.</text>
</comment>
<evidence type="ECO:0000313" key="2">
    <source>
        <dbReference type="EMBL" id="KAJ0981412.1"/>
    </source>
</evidence>
<proteinExistence type="predicted"/>
<feature type="region of interest" description="Disordered" evidence="1">
    <location>
        <begin position="94"/>
        <end position="127"/>
    </location>
</feature>
<feature type="region of interest" description="Disordered" evidence="1">
    <location>
        <begin position="46"/>
        <end position="69"/>
    </location>
</feature>
<accession>A0A9D5CYR1</accession>
<gene>
    <name evidence="2" type="ORF">J5N97_009667</name>
</gene>
<organism evidence="2 3">
    <name type="scientific">Dioscorea zingiberensis</name>
    <dbReference type="NCBI Taxonomy" id="325984"/>
    <lineage>
        <taxon>Eukaryota</taxon>
        <taxon>Viridiplantae</taxon>
        <taxon>Streptophyta</taxon>
        <taxon>Embryophyta</taxon>
        <taxon>Tracheophyta</taxon>
        <taxon>Spermatophyta</taxon>
        <taxon>Magnoliopsida</taxon>
        <taxon>Liliopsida</taxon>
        <taxon>Dioscoreales</taxon>
        <taxon>Dioscoreaceae</taxon>
        <taxon>Dioscorea</taxon>
    </lineage>
</organism>
<reference evidence="2" key="2">
    <citation type="journal article" date="2022" name="Hortic Res">
        <title>The genome of Dioscorea zingiberensis sheds light on the biosynthesis, origin and evolution of the medicinally important diosgenin saponins.</title>
        <authorList>
            <person name="Li Y."/>
            <person name="Tan C."/>
            <person name="Li Z."/>
            <person name="Guo J."/>
            <person name="Li S."/>
            <person name="Chen X."/>
            <person name="Wang C."/>
            <person name="Dai X."/>
            <person name="Yang H."/>
            <person name="Song W."/>
            <person name="Hou L."/>
            <person name="Xu J."/>
            <person name="Tong Z."/>
            <person name="Xu A."/>
            <person name="Yuan X."/>
            <person name="Wang W."/>
            <person name="Yang Q."/>
            <person name="Chen L."/>
            <person name="Sun Z."/>
            <person name="Wang K."/>
            <person name="Pan B."/>
            <person name="Chen J."/>
            <person name="Bao Y."/>
            <person name="Liu F."/>
            <person name="Qi X."/>
            <person name="Gang D.R."/>
            <person name="Wen J."/>
            <person name="Li J."/>
        </authorList>
    </citation>
    <scope>NUCLEOTIDE SEQUENCE</scope>
    <source>
        <strain evidence="2">Dzin_1.0</strain>
    </source>
</reference>
<reference evidence="2" key="1">
    <citation type="submission" date="2021-03" db="EMBL/GenBank/DDBJ databases">
        <authorList>
            <person name="Li Z."/>
            <person name="Yang C."/>
        </authorList>
    </citation>
    <scope>NUCLEOTIDE SEQUENCE</scope>
    <source>
        <strain evidence="2">Dzin_1.0</strain>
        <tissue evidence="2">Leaf</tissue>
    </source>
</reference>
<dbReference type="Proteomes" id="UP001085076">
    <property type="component" value="Miscellaneous, Linkage group lg02"/>
</dbReference>
<feature type="region of interest" description="Disordered" evidence="1">
    <location>
        <begin position="19"/>
        <end position="38"/>
    </location>
</feature>
<dbReference type="EMBL" id="JAGGNH010000002">
    <property type="protein sequence ID" value="KAJ0981412.1"/>
    <property type="molecule type" value="Genomic_DNA"/>
</dbReference>
<evidence type="ECO:0000313" key="3">
    <source>
        <dbReference type="Proteomes" id="UP001085076"/>
    </source>
</evidence>
<keyword evidence="3" id="KW-1185">Reference proteome</keyword>
<name>A0A9D5CYR1_9LILI</name>
<sequence length="160" mass="18042">MAKKQSFADALQALFSVENPFRRKPHSNPPMPPALWPQLQPAEVGLGLGQEAILPDDDRKRKKEKEPDLRVSLKRKKKLERGDDVWLRRARVREGGSGRGMRSRSMKGGSLEGEGEVVEEKNGDGGKVVTIGEKRKALDLVNEIVVLKEEKEEEKEFDDE</sequence>
<evidence type="ECO:0000256" key="1">
    <source>
        <dbReference type="SAM" id="MobiDB-lite"/>
    </source>
</evidence>
<protein>
    <submittedName>
        <fullName evidence="2">Uncharacterized protein</fullName>
    </submittedName>
</protein>
<feature type="compositionally biased region" description="Basic and acidic residues" evidence="1">
    <location>
        <begin position="56"/>
        <end position="69"/>
    </location>
</feature>